<dbReference type="InterPro" id="IPR032675">
    <property type="entry name" value="LRR_dom_sf"/>
</dbReference>
<dbReference type="Pfam" id="PF13855">
    <property type="entry name" value="LRR_8"/>
    <property type="match status" value="1"/>
</dbReference>
<keyword evidence="11" id="KW-0325">Glycoprotein</keyword>
<evidence type="ECO:0000256" key="13">
    <source>
        <dbReference type="SAM" id="Phobius"/>
    </source>
</evidence>
<dbReference type="Gene3D" id="3.80.10.10">
    <property type="entry name" value="Ribonuclease Inhibitor"/>
    <property type="match status" value="1"/>
</dbReference>
<evidence type="ECO:0000256" key="3">
    <source>
        <dbReference type="ARBA" id="ARBA00009592"/>
    </source>
</evidence>
<dbReference type="PANTHER" id="PTHR27004:SF447">
    <property type="entry name" value="RECEPTOR LIKE PROTEIN 30-LIKE"/>
    <property type="match status" value="1"/>
</dbReference>
<evidence type="ECO:0000256" key="4">
    <source>
        <dbReference type="ARBA" id="ARBA00022475"/>
    </source>
</evidence>
<keyword evidence="4" id="KW-1003">Cell membrane</keyword>
<accession>A0A7J6V0B3</accession>
<evidence type="ECO:0000256" key="9">
    <source>
        <dbReference type="ARBA" id="ARBA00023136"/>
    </source>
</evidence>
<dbReference type="PANTHER" id="PTHR27004">
    <property type="entry name" value="RECEPTOR-LIKE PROTEIN 12 ISOFORM X1"/>
    <property type="match status" value="1"/>
</dbReference>
<dbReference type="SUPFAM" id="SSF52058">
    <property type="entry name" value="L domain-like"/>
    <property type="match status" value="1"/>
</dbReference>
<keyword evidence="5" id="KW-0433">Leucine-rich repeat</keyword>
<keyword evidence="7" id="KW-0677">Repeat</keyword>
<comment type="similarity">
    <text evidence="3">Belongs to the RLP family.</text>
</comment>
<dbReference type="Pfam" id="PF00560">
    <property type="entry name" value="LRR_1"/>
    <property type="match status" value="4"/>
</dbReference>
<organism evidence="14 15">
    <name type="scientific">Thalictrum thalictroides</name>
    <name type="common">Rue-anemone</name>
    <name type="synonym">Anemone thalictroides</name>
    <dbReference type="NCBI Taxonomy" id="46969"/>
    <lineage>
        <taxon>Eukaryota</taxon>
        <taxon>Viridiplantae</taxon>
        <taxon>Streptophyta</taxon>
        <taxon>Embryophyta</taxon>
        <taxon>Tracheophyta</taxon>
        <taxon>Spermatophyta</taxon>
        <taxon>Magnoliopsida</taxon>
        <taxon>Ranunculales</taxon>
        <taxon>Ranunculaceae</taxon>
        <taxon>Thalictroideae</taxon>
        <taxon>Thalictrum</taxon>
    </lineage>
</organism>
<dbReference type="AlphaFoldDB" id="A0A7J6V0B3"/>
<comment type="subcellular location">
    <subcellularLocation>
        <location evidence="1">Cell membrane</location>
    </subcellularLocation>
    <subcellularLocation>
        <location evidence="12">Endomembrane system</location>
        <topology evidence="12">Single-pass membrane protein</topology>
    </subcellularLocation>
    <subcellularLocation>
        <location evidence="2">Membrane</location>
        <topology evidence="2">Single-pass type I membrane protein</topology>
    </subcellularLocation>
</comment>
<protein>
    <submittedName>
        <fullName evidence="14">Receptor like protein</fullName>
    </submittedName>
</protein>
<evidence type="ECO:0000256" key="8">
    <source>
        <dbReference type="ARBA" id="ARBA00022989"/>
    </source>
</evidence>
<evidence type="ECO:0000256" key="1">
    <source>
        <dbReference type="ARBA" id="ARBA00004236"/>
    </source>
</evidence>
<keyword evidence="15" id="KW-1185">Reference proteome</keyword>
<proteinExistence type="inferred from homology"/>
<sequence>MVYIDFSSNFLSGFDQPPVVLPWVNLNRFKIDSNMLHGSLPIPPPSIVAYEIQNNLLTGNISPMFCSSISLQVLDVSNNSLSGMLPQCLGNFSDNLRLLLLGSNSFLGLLPQTYTNRSNLRVIDVSQNKMQGKIPRSLENCLMLELLLFSNNNFSDVFPFWLGNLPQLKILAMRYNGFHGVIGKPDNGNLGFPDLRILDLSYNNFTGEILFDHVFSNASMIMRPNITVGQSTYMTTGLLIHVVNTLWVVYNKDYSLTIANKGVERFFSKIQEAFAAIDLSSNKFEGRIDPLVERLKGLRSFNISHNQIIGSIPSSFGSLPLLESLDISDNKLSGYIPQQLAQLTFLSQFNVSHNNLTGSIPQGSQLSTFNITSYEGNPGLCGAPLLIKCGNPKAHLPPISNGEEDDDKNGLVSGLDWIFVVSGFVGGSVVGVVLSNIFVTRRRAWLIKIAVKVGLMKQRREIGRGTNRVR</sequence>
<dbReference type="FunFam" id="3.80.10.10:FF:000111">
    <property type="entry name" value="LRR receptor-like serine/threonine-protein kinase ERECTA"/>
    <property type="match status" value="1"/>
</dbReference>
<evidence type="ECO:0000313" key="14">
    <source>
        <dbReference type="EMBL" id="KAF5178148.1"/>
    </source>
</evidence>
<evidence type="ECO:0000256" key="12">
    <source>
        <dbReference type="ARBA" id="ARBA00037847"/>
    </source>
</evidence>
<comment type="caution">
    <text evidence="14">The sequence shown here is derived from an EMBL/GenBank/DDBJ whole genome shotgun (WGS) entry which is preliminary data.</text>
</comment>
<gene>
    <name evidence="14" type="ORF">FRX31_032265</name>
</gene>
<evidence type="ECO:0000313" key="15">
    <source>
        <dbReference type="Proteomes" id="UP000554482"/>
    </source>
</evidence>
<dbReference type="InterPro" id="IPR001611">
    <property type="entry name" value="Leu-rich_rpt"/>
</dbReference>
<evidence type="ECO:0000256" key="7">
    <source>
        <dbReference type="ARBA" id="ARBA00022737"/>
    </source>
</evidence>
<dbReference type="PROSITE" id="PS00018">
    <property type="entry name" value="EF_HAND_1"/>
    <property type="match status" value="1"/>
</dbReference>
<evidence type="ECO:0000256" key="10">
    <source>
        <dbReference type="ARBA" id="ARBA00023170"/>
    </source>
</evidence>
<evidence type="ECO:0000256" key="2">
    <source>
        <dbReference type="ARBA" id="ARBA00004479"/>
    </source>
</evidence>
<dbReference type="InterPro" id="IPR018247">
    <property type="entry name" value="EF_Hand_1_Ca_BS"/>
</dbReference>
<name>A0A7J6V0B3_THATH</name>
<keyword evidence="9 13" id="KW-0472">Membrane</keyword>
<evidence type="ECO:0000256" key="11">
    <source>
        <dbReference type="ARBA" id="ARBA00023180"/>
    </source>
</evidence>
<dbReference type="GO" id="GO:0005886">
    <property type="term" value="C:plasma membrane"/>
    <property type="evidence" value="ECO:0007669"/>
    <property type="project" value="UniProtKB-SubCell"/>
</dbReference>
<dbReference type="OrthoDB" id="1911164at2759"/>
<dbReference type="Proteomes" id="UP000554482">
    <property type="component" value="Unassembled WGS sequence"/>
</dbReference>
<dbReference type="EMBL" id="JABWDY010040382">
    <property type="protein sequence ID" value="KAF5178148.1"/>
    <property type="molecule type" value="Genomic_DNA"/>
</dbReference>
<reference evidence="14 15" key="1">
    <citation type="submission" date="2020-06" db="EMBL/GenBank/DDBJ databases">
        <title>Transcriptomic and genomic resources for Thalictrum thalictroides and T. hernandezii: Facilitating candidate gene discovery in an emerging model plant lineage.</title>
        <authorList>
            <person name="Arias T."/>
            <person name="Riano-Pachon D.M."/>
            <person name="Di Stilio V.S."/>
        </authorList>
    </citation>
    <scope>NUCLEOTIDE SEQUENCE [LARGE SCALE GENOMIC DNA]</scope>
    <source>
        <strain evidence="15">cv. WT478/WT964</strain>
        <tissue evidence="14">Leaves</tissue>
    </source>
</reference>
<keyword evidence="6 13" id="KW-0812">Transmembrane</keyword>
<feature type="transmembrane region" description="Helical" evidence="13">
    <location>
        <begin position="417"/>
        <end position="439"/>
    </location>
</feature>
<keyword evidence="8 13" id="KW-1133">Transmembrane helix</keyword>
<evidence type="ECO:0000256" key="6">
    <source>
        <dbReference type="ARBA" id="ARBA00022692"/>
    </source>
</evidence>
<keyword evidence="10 14" id="KW-0675">Receptor</keyword>
<evidence type="ECO:0000256" key="5">
    <source>
        <dbReference type="ARBA" id="ARBA00022614"/>
    </source>
</evidence>
<dbReference type="PRINTS" id="PR00019">
    <property type="entry name" value="LEURICHRPT"/>
</dbReference>